<name>A0A248VQ20_9BURK</name>
<evidence type="ECO:0000259" key="2">
    <source>
        <dbReference type="Pfam" id="PF00857"/>
    </source>
</evidence>
<dbReference type="Pfam" id="PF00857">
    <property type="entry name" value="Isochorismatase"/>
    <property type="match status" value="1"/>
</dbReference>
<dbReference type="InterPro" id="IPR036380">
    <property type="entry name" value="Isochorismatase-like_sf"/>
</dbReference>
<proteinExistence type="predicted"/>
<dbReference type="AlphaFoldDB" id="A0A248VQ20"/>
<dbReference type="OrthoDB" id="9781985at2"/>
<feature type="domain" description="Isochorismatase-like" evidence="2">
    <location>
        <begin position="23"/>
        <end position="211"/>
    </location>
</feature>
<dbReference type="InterPro" id="IPR050272">
    <property type="entry name" value="Isochorismatase-like_hydrls"/>
</dbReference>
<dbReference type="SUPFAM" id="SSF52499">
    <property type="entry name" value="Isochorismatase-like hydrolases"/>
    <property type="match status" value="1"/>
</dbReference>
<evidence type="ECO:0000313" key="3">
    <source>
        <dbReference type="EMBL" id="ASW00963.1"/>
    </source>
</evidence>
<keyword evidence="4" id="KW-1185">Reference proteome</keyword>
<accession>A0A248VQ20</accession>
<organism evidence="3 4">
    <name type="scientific">Paraburkholderia aromaticivorans</name>
    <dbReference type="NCBI Taxonomy" id="2026199"/>
    <lineage>
        <taxon>Bacteria</taxon>
        <taxon>Pseudomonadati</taxon>
        <taxon>Pseudomonadota</taxon>
        <taxon>Betaproteobacteria</taxon>
        <taxon>Burkholderiales</taxon>
        <taxon>Burkholderiaceae</taxon>
        <taxon>Paraburkholderia</taxon>
    </lineage>
</organism>
<dbReference type="Gene3D" id="3.40.50.850">
    <property type="entry name" value="Isochorismatase-like"/>
    <property type="match status" value="1"/>
</dbReference>
<dbReference type="CDD" id="cd00431">
    <property type="entry name" value="cysteine_hydrolases"/>
    <property type="match status" value="1"/>
</dbReference>
<gene>
    <name evidence="3" type="ORF">CJU94_22325</name>
</gene>
<dbReference type="EMBL" id="CP022990">
    <property type="protein sequence ID" value="ASW00963.1"/>
    <property type="molecule type" value="Genomic_DNA"/>
</dbReference>
<dbReference type="PANTHER" id="PTHR43540">
    <property type="entry name" value="PEROXYUREIDOACRYLATE/UREIDOACRYLATE AMIDOHYDROLASE-RELATED"/>
    <property type="match status" value="1"/>
</dbReference>
<dbReference type="PANTHER" id="PTHR43540:SF9">
    <property type="entry name" value="FAMILY HYDROLASE, PUTATIVE (AFU_ORTHOLOGUE AFUA_2G08700)-RELATED"/>
    <property type="match status" value="1"/>
</dbReference>
<reference evidence="3 4" key="1">
    <citation type="submission" date="2017-08" db="EMBL/GenBank/DDBJ databases">
        <title>Identification and genetic characteristics of simultaneous BTEX- and naphthalene-degrading Paraburkholderia sp. BN5 isolated from petroleum-contaminated soil.</title>
        <authorList>
            <person name="Lee Y."/>
            <person name="Jeon C.O."/>
        </authorList>
    </citation>
    <scope>NUCLEOTIDE SEQUENCE [LARGE SCALE GENOMIC DNA]</scope>
    <source>
        <strain evidence="3 4">BN5</strain>
    </source>
</reference>
<evidence type="ECO:0000313" key="4">
    <source>
        <dbReference type="Proteomes" id="UP000215158"/>
    </source>
</evidence>
<evidence type="ECO:0000256" key="1">
    <source>
        <dbReference type="ARBA" id="ARBA00022801"/>
    </source>
</evidence>
<dbReference type="Proteomes" id="UP000215158">
    <property type="component" value="Chromosome 2"/>
</dbReference>
<dbReference type="KEGG" id="parb:CJU94_22325"/>
<dbReference type="GO" id="GO:0016787">
    <property type="term" value="F:hydrolase activity"/>
    <property type="evidence" value="ECO:0007669"/>
    <property type="project" value="UniProtKB-KW"/>
</dbReference>
<keyword evidence="1 3" id="KW-0378">Hydrolase</keyword>
<dbReference type="InterPro" id="IPR000868">
    <property type="entry name" value="Isochorismatase-like_dom"/>
</dbReference>
<dbReference type="RefSeq" id="WP_095420875.1">
    <property type="nucleotide sequence ID" value="NZ_CP022990.1"/>
</dbReference>
<sequence>MTSPPMLTINAQPGPFSFDPARTALVVIDMQRDFIEPGGFGESLGNDVSLLAQIVPTVAALLAFARHHHWLVVHTRESHAADLSDCPPAKRLRGAPNARIGDAGPMGRILVRGEPGNAIVEPLAPLAGELVIDKPGKGAFYATRLGEELAMRGITHLVFAGVTTEVCVQTSMREANDRGYDCLLIEDATASYFPAFKQATLEMVRSQGGIVGWTAPFSSLTAIDGTIPAWK</sequence>
<protein>
    <submittedName>
        <fullName evidence="3">Cysteine hydrolase</fullName>
    </submittedName>
</protein>